<evidence type="ECO:0000313" key="1">
    <source>
        <dbReference type="EMBL" id="DAD90233.1"/>
    </source>
</evidence>
<dbReference type="EMBL" id="BK015080">
    <property type="protein sequence ID" value="DAD90233.1"/>
    <property type="molecule type" value="Genomic_DNA"/>
</dbReference>
<organism evidence="1">
    <name type="scientific">Myoviridae sp. ct8ME27</name>
    <dbReference type="NCBI Taxonomy" id="2826622"/>
    <lineage>
        <taxon>Viruses</taxon>
        <taxon>Duplodnaviria</taxon>
        <taxon>Heunggongvirae</taxon>
        <taxon>Uroviricota</taxon>
        <taxon>Caudoviricetes</taxon>
    </lineage>
</organism>
<reference evidence="1" key="1">
    <citation type="journal article" date="2021" name="Proc. Natl. Acad. Sci. U.S.A.">
        <title>A Catalog of Tens of Thousands of Viruses from Human Metagenomes Reveals Hidden Associations with Chronic Diseases.</title>
        <authorList>
            <person name="Tisza M.J."/>
            <person name="Buck C.B."/>
        </authorList>
    </citation>
    <scope>NUCLEOTIDE SEQUENCE</scope>
    <source>
        <strain evidence="1">Ct8ME27</strain>
    </source>
</reference>
<proteinExistence type="predicted"/>
<protein>
    <submittedName>
        <fullName evidence="1">Uncharacterized protein</fullName>
    </submittedName>
</protein>
<name>A0A8S5N6B6_9CAUD</name>
<accession>A0A8S5N6B6</accession>
<sequence>MKLHKAMQKIMQTINTDALASHIGDLKKLVTFSQLKTCGESSTLANFVIFTHFQLRRISQ</sequence>